<dbReference type="EMBL" id="JBFALK010000020">
    <property type="protein sequence ID" value="MEV0973219.1"/>
    <property type="molecule type" value="Genomic_DNA"/>
</dbReference>
<accession>A0ABV3GNL7</accession>
<proteinExistence type="predicted"/>
<reference evidence="1 2" key="1">
    <citation type="submission" date="2024-06" db="EMBL/GenBank/DDBJ databases">
        <title>The Natural Products Discovery Center: Release of the First 8490 Sequenced Strains for Exploring Actinobacteria Biosynthetic Diversity.</title>
        <authorList>
            <person name="Kalkreuter E."/>
            <person name="Kautsar S.A."/>
            <person name="Yang D."/>
            <person name="Bader C.D."/>
            <person name="Teijaro C.N."/>
            <person name="Fluegel L."/>
            <person name="Davis C.M."/>
            <person name="Simpson J.R."/>
            <person name="Lauterbach L."/>
            <person name="Steele A.D."/>
            <person name="Gui C."/>
            <person name="Meng S."/>
            <person name="Li G."/>
            <person name="Viehrig K."/>
            <person name="Ye F."/>
            <person name="Su P."/>
            <person name="Kiefer A.F."/>
            <person name="Nichols A."/>
            <person name="Cepeda A.J."/>
            <person name="Yan W."/>
            <person name="Fan B."/>
            <person name="Jiang Y."/>
            <person name="Adhikari A."/>
            <person name="Zheng C.-J."/>
            <person name="Schuster L."/>
            <person name="Cowan T.M."/>
            <person name="Smanski M.J."/>
            <person name="Chevrette M.G."/>
            <person name="De Carvalho L.P.S."/>
            <person name="Shen B."/>
        </authorList>
    </citation>
    <scope>NUCLEOTIDE SEQUENCE [LARGE SCALE GENOMIC DNA]</scope>
    <source>
        <strain evidence="1 2">NPDC050100</strain>
    </source>
</reference>
<keyword evidence="2" id="KW-1185">Reference proteome</keyword>
<gene>
    <name evidence="1" type="ORF">AB0I59_31840</name>
</gene>
<evidence type="ECO:0000313" key="1">
    <source>
        <dbReference type="EMBL" id="MEV0973219.1"/>
    </source>
</evidence>
<sequence length="49" mass="5364">MVPKTRTGIAVRNAVARLPLLRAAAAVERRYRTQAPTLPQYAPAHDHSA</sequence>
<comment type="caution">
    <text evidence="1">The sequence shown here is derived from an EMBL/GenBank/DDBJ whole genome shotgun (WGS) entry which is preliminary data.</text>
</comment>
<name>A0ABV3GNL7_MICGL</name>
<dbReference type="RefSeq" id="WP_358138729.1">
    <property type="nucleotide sequence ID" value="NZ_JBFALK010000020.1"/>
</dbReference>
<protein>
    <submittedName>
        <fullName evidence="1">Uncharacterized protein</fullName>
    </submittedName>
</protein>
<evidence type="ECO:0000313" key="2">
    <source>
        <dbReference type="Proteomes" id="UP001551675"/>
    </source>
</evidence>
<organism evidence="1 2">
    <name type="scientific">Microtetraspora glauca</name>
    <dbReference type="NCBI Taxonomy" id="1996"/>
    <lineage>
        <taxon>Bacteria</taxon>
        <taxon>Bacillati</taxon>
        <taxon>Actinomycetota</taxon>
        <taxon>Actinomycetes</taxon>
        <taxon>Streptosporangiales</taxon>
        <taxon>Streptosporangiaceae</taxon>
        <taxon>Microtetraspora</taxon>
    </lineage>
</organism>
<dbReference type="Proteomes" id="UP001551675">
    <property type="component" value="Unassembled WGS sequence"/>
</dbReference>